<dbReference type="EMBL" id="UINC01007262">
    <property type="protein sequence ID" value="SVA32336.1"/>
    <property type="molecule type" value="Genomic_DNA"/>
</dbReference>
<dbReference type="InterPro" id="IPR050275">
    <property type="entry name" value="PGM_Phosphatase"/>
</dbReference>
<dbReference type="SUPFAM" id="SSF53254">
    <property type="entry name" value="Phosphoglycerate mutase-like"/>
    <property type="match status" value="1"/>
</dbReference>
<protein>
    <recommendedName>
        <fullName evidence="2">Phosphoglycerate mutase (2,3-diphosphoglycerate-dependent)</fullName>
    </recommendedName>
</protein>
<dbReference type="AlphaFoldDB" id="A0A381UW31"/>
<dbReference type="PIRSF" id="PIRSF000709">
    <property type="entry name" value="6PFK_2-Ptase"/>
    <property type="match status" value="1"/>
</dbReference>
<dbReference type="GO" id="GO:0016791">
    <property type="term" value="F:phosphatase activity"/>
    <property type="evidence" value="ECO:0007669"/>
    <property type="project" value="TreeGrafter"/>
</dbReference>
<sequence length="198" mass="23292">MKEIYLIRHAQTEYNKKGIIQGSEVDSEIDKEGTRQSKLFYDFYKNYNFEKIYISNLKRTFLTVKEFINDGIIYEKLSEFNEISWGINQGKSDNLNVYKRLTDSWAEGNLNNKFKGGESPNEIAVRLNEGINHIINENFNKILICIHGRALRVLLSLILDKDLTRMDNYLHSNTCLYIIHYDRGKFILKEKNNTDHLT</sequence>
<dbReference type="SMART" id="SM00855">
    <property type="entry name" value="PGAM"/>
    <property type="match status" value="1"/>
</dbReference>
<organism evidence="1">
    <name type="scientific">marine metagenome</name>
    <dbReference type="NCBI Taxonomy" id="408172"/>
    <lineage>
        <taxon>unclassified sequences</taxon>
        <taxon>metagenomes</taxon>
        <taxon>ecological metagenomes</taxon>
    </lineage>
</organism>
<evidence type="ECO:0008006" key="2">
    <source>
        <dbReference type="Google" id="ProtNLM"/>
    </source>
</evidence>
<dbReference type="Gene3D" id="3.40.50.1240">
    <property type="entry name" value="Phosphoglycerate mutase-like"/>
    <property type="match status" value="1"/>
</dbReference>
<name>A0A381UW31_9ZZZZ</name>
<dbReference type="PANTHER" id="PTHR48100">
    <property type="entry name" value="BROAD-SPECIFICITY PHOSPHATASE YOR283W-RELATED"/>
    <property type="match status" value="1"/>
</dbReference>
<proteinExistence type="predicted"/>
<dbReference type="CDD" id="cd07067">
    <property type="entry name" value="HP_PGM_like"/>
    <property type="match status" value="1"/>
</dbReference>
<dbReference type="InterPro" id="IPR029033">
    <property type="entry name" value="His_PPase_superfam"/>
</dbReference>
<reference evidence="1" key="1">
    <citation type="submission" date="2018-05" db="EMBL/GenBank/DDBJ databases">
        <authorList>
            <person name="Lanie J.A."/>
            <person name="Ng W.-L."/>
            <person name="Kazmierczak K.M."/>
            <person name="Andrzejewski T.M."/>
            <person name="Davidsen T.M."/>
            <person name="Wayne K.J."/>
            <person name="Tettelin H."/>
            <person name="Glass J.I."/>
            <person name="Rusch D."/>
            <person name="Podicherti R."/>
            <person name="Tsui H.-C.T."/>
            <person name="Winkler M.E."/>
        </authorList>
    </citation>
    <scope>NUCLEOTIDE SEQUENCE</scope>
</reference>
<dbReference type="InterPro" id="IPR013078">
    <property type="entry name" value="His_Pase_superF_clade-1"/>
</dbReference>
<evidence type="ECO:0000313" key="1">
    <source>
        <dbReference type="EMBL" id="SVA32336.1"/>
    </source>
</evidence>
<accession>A0A381UW31</accession>
<dbReference type="Pfam" id="PF00300">
    <property type="entry name" value="His_Phos_1"/>
    <property type="match status" value="1"/>
</dbReference>
<gene>
    <name evidence="1" type="ORF">METZ01_LOCUS85190</name>
</gene>